<sequence>MSKLIYPYQNTINERFDFIDKWLPARYTGSVNIILKKQEDPDYIRKVRNRLINDEAVIDALYKVSLFNKIQVETET</sequence>
<dbReference type="Proteomes" id="UP001380186">
    <property type="component" value="Chromosome"/>
</dbReference>
<dbReference type="OrthoDB" id="1265727at2"/>
<reference evidence="1 4" key="2">
    <citation type="journal article" date="2020" name="Microbes Environ.">
        <title>Synthetic bacterial community of duckweed: a simple and stable system to study plant-microbe interactions.</title>
        <authorList>
            <person name="Ishizawa H."/>
            <person name="Tada M."/>
            <person name="Kuroda M."/>
            <person name="Inoue D."/>
            <person name="Futamata H."/>
            <person name="Ike M."/>
        </authorList>
    </citation>
    <scope>NUCLEOTIDE SEQUENCE [LARGE SCALE GENOMIC DNA]</scope>
    <source>
        <strain evidence="1 4">DW100</strain>
    </source>
</reference>
<evidence type="ECO:0000313" key="2">
    <source>
        <dbReference type="EMBL" id="SIT23416.1"/>
    </source>
</evidence>
<evidence type="ECO:0000313" key="4">
    <source>
        <dbReference type="Proteomes" id="UP001380186"/>
    </source>
</evidence>
<dbReference type="EMBL" id="AP029022">
    <property type="protein sequence ID" value="BEV03969.1"/>
    <property type="molecule type" value="Genomic_DNA"/>
</dbReference>
<proteinExistence type="predicted"/>
<reference evidence="1" key="3">
    <citation type="submission" date="2023-12" db="EMBL/GenBank/DDBJ databases">
        <title>Complete genome sequences of six duckweed-associated bacterial strains for studying community assembly in synthetic plant microbiome.</title>
        <authorList>
            <person name="Ishizawa H."/>
            <person name="Tada M."/>
            <person name="Tashiro Y."/>
            <person name="Kuroda M."/>
            <person name="Inoue D."/>
            <person name="Dohra H."/>
            <person name="Futamata H."/>
            <person name="Ike M."/>
        </authorList>
    </citation>
    <scope>NUCLEOTIDE SEQUENCE</scope>
    <source>
        <strain evidence="1">DW100</strain>
    </source>
</reference>
<organism evidence="2 3">
    <name type="scientific">Chryseobacterium gambrini</name>
    <dbReference type="NCBI Taxonomy" id="373672"/>
    <lineage>
        <taxon>Bacteria</taxon>
        <taxon>Pseudomonadati</taxon>
        <taxon>Bacteroidota</taxon>
        <taxon>Flavobacteriia</taxon>
        <taxon>Flavobacteriales</taxon>
        <taxon>Weeksellaceae</taxon>
        <taxon>Chryseobacterium group</taxon>
        <taxon>Chryseobacterium</taxon>
    </lineage>
</organism>
<dbReference type="RefSeq" id="WP_076395389.1">
    <property type="nucleotide sequence ID" value="NZ_AP029022.1"/>
</dbReference>
<name>A0A1N7QKT4_9FLAO</name>
<dbReference type="Proteomes" id="UP000185781">
    <property type="component" value="Unassembled WGS sequence"/>
</dbReference>
<gene>
    <name evidence="1" type="ORF">CRDW_13430</name>
    <name evidence="2" type="ORF">SAMN05421785_11347</name>
</gene>
<dbReference type="EMBL" id="FTOV01000013">
    <property type="protein sequence ID" value="SIT23416.1"/>
    <property type="molecule type" value="Genomic_DNA"/>
</dbReference>
<accession>A0A1N7QKT4</accession>
<evidence type="ECO:0000313" key="3">
    <source>
        <dbReference type="Proteomes" id="UP000185781"/>
    </source>
</evidence>
<keyword evidence="4" id="KW-1185">Reference proteome</keyword>
<evidence type="ECO:0000313" key="1">
    <source>
        <dbReference type="EMBL" id="BEV03969.1"/>
    </source>
</evidence>
<dbReference type="STRING" id="373672.SAMN05421785_11347"/>
<protein>
    <submittedName>
        <fullName evidence="2">Uncharacterized protein</fullName>
    </submittedName>
</protein>
<reference evidence="2 3" key="1">
    <citation type="submission" date="2017-01" db="EMBL/GenBank/DDBJ databases">
        <authorList>
            <person name="Mah S.A."/>
            <person name="Swanson W.J."/>
            <person name="Moy G.W."/>
            <person name="Vacquier V.D."/>
        </authorList>
    </citation>
    <scope>NUCLEOTIDE SEQUENCE [LARGE SCALE GENOMIC DNA]</scope>
    <source>
        <strain evidence="2 3">DSM 18014</strain>
    </source>
</reference>
<dbReference type="AlphaFoldDB" id="A0A1N7QKT4"/>